<dbReference type="InterPro" id="IPR006652">
    <property type="entry name" value="Kelch_1"/>
</dbReference>
<evidence type="ECO:0000313" key="4">
    <source>
        <dbReference type="EMBL" id="SET79660.1"/>
    </source>
</evidence>
<dbReference type="STRING" id="1334629.MFUL124B02_23930"/>
<dbReference type="InterPro" id="IPR037293">
    <property type="entry name" value="Gal_Oxidase_central_sf"/>
</dbReference>
<gene>
    <name evidence="3" type="ORF">MFU01_56040</name>
    <name evidence="4" type="ORF">SAMN05443572_103263</name>
</gene>
<evidence type="ECO:0000313" key="3">
    <source>
        <dbReference type="EMBL" id="GEN10567.1"/>
    </source>
</evidence>
<dbReference type="SMART" id="SM00612">
    <property type="entry name" value="Kelch"/>
    <property type="match status" value="5"/>
</dbReference>
<dbReference type="SUPFAM" id="SSF117281">
    <property type="entry name" value="Kelch motif"/>
    <property type="match status" value="2"/>
</dbReference>
<accession>A0A511T943</accession>
<reference evidence="4 5" key="1">
    <citation type="submission" date="2016-10" db="EMBL/GenBank/DDBJ databases">
        <authorList>
            <person name="Varghese N."/>
            <person name="Submissions S."/>
        </authorList>
    </citation>
    <scope>NUCLEOTIDE SEQUENCE [LARGE SCALE GENOMIC DNA]</scope>
    <source>
        <strain evidence="4 5">DSM 16525</strain>
    </source>
</reference>
<dbReference type="Pfam" id="PF01344">
    <property type="entry name" value="Kelch_1"/>
    <property type="match status" value="1"/>
</dbReference>
<dbReference type="Proteomes" id="UP000183760">
    <property type="component" value="Unassembled WGS sequence"/>
</dbReference>
<dbReference type="EMBL" id="BJXR01000039">
    <property type="protein sequence ID" value="GEN10567.1"/>
    <property type="molecule type" value="Genomic_DNA"/>
</dbReference>
<dbReference type="RefSeq" id="WP_074952135.1">
    <property type="nucleotide sequence ID" value="NZ_BJXR01000039.1"/>
</dbReference>
<dbReference type="Gene3D" id="2.120.10.80">
    <property type="entry name" value="Kelch-type beta propeller"/>
    <property type="match status" value="1"/>
</dbReference>
<dbReference type="OrthoDB" id="5524970at2"/>
<dbReference type="EMBL" id="FOIB01000003">
    <property type="protein sequence ID" value="SET79660.1"/>
    <property type="molecule type" value="Genomic_DNA"/>
</dbReference>
<evidence type="ECO:0000256" key="2">
    <source>
        <dbReference type="ARBA" id="ARBA00022737"/>
    </source>
</evidence>
<evidence type="ECO:0000313" key="5">
    <source>
        <dbReference type="Proteomes" id="UP000183760"/>
    </source>
</evidence>
<protein>
    <submittedName>
        <fullName evidence="4">Galactose oxidase, central domain</fullName>
    </submittedName>
</protein>
<evidence type="ECO:0000313" key="6">
    <source>
        <dbReference type="Proteomes" id="UP000321514"/>
    </source>
</evidence>
<keyword evidence="1" id="KW-0880">Kelch repeat</keyword>
<organism evidence="3 6">
    <name type="scientific">Myxococcus fulvus</name>
    <dbReference type="NCBI Taxonomy" id="33"/>
    <lineage>
        <taxon>Bacteria</taxon>
        <taxon>Pseudomonadati</taxon>
        <taxon>Myxococcota</taxon>
        <taxon>Myxococcia</taxon>
        <taxon>Myxococcales</taxon>
        <taxon>Cystobacterineae</taxon>
        <taxon>Myxococcaceae</taxon>
        <taxon>Myxococcus</taxon>
    </lineage>
</organism>
<comment type="caution">
    <text evidence="3">The sequence shown here is derived from an EMBL/GenBank/DDBJ whole genome shotgun (WGS) entry which is preliminary data.</text>
</comment>
<evidence type="ECO:0000256" key="1">
    <source>
        <dbReference type="ARBA" id="ARBA00022441"/>
    </source>
</evidence>
<keyword evidence="5" id="KW-1185">Reference proteome</keyword>
<reference evidence="3 6" key="2">
    <citation type="submission" date="2019-07" db="EMBL/GenBank/DDBJ databases">
        <title>Whole genome shotgun sequence of Myxococcus fulvus NBRC 100333.</title>
        <authorList>
            <person name="Hosoyama A."/>
            <person name="Uohara A."/>
            <person name="Ohji S."/>
            <person name="Ichikawa N."/>
        </authorList>
    </citation>
    <scope>NUCLEOTIDE SEQUENCE [LARGE SCALE GENOMIC DNA]</scope>
    <source>
        <strain evidence="3 6">NBRC 100333</strain>
    </source>
</reference>
<dbReference type="PANTHER" id="PTHR46344:SF27">
    <property type="entry name" value="KELCH REPEAT SUPERFAMILY PROTEIN"/>
    <property type="match status" value="1"/>
</dbReference>
<keyword evidence="2" id="KW-0677">Repeat</keyword>
<dbReference type="Proteomes" id="UP000321514">
    <property type="component" value="Unassembled WGS sequence"/>
</dbReference>
<name>A0A511T943_MYXFU</name>
<dbReference type="InterPro" id="IPR015915">
    <property type="entry name" value="Kelch-typ_b-propeller"/>
</dbReference>
<dbReference type="AlphaFoldDB" id="A0A511T943"/>
<dbReference type="PROSITE" id="PS51257">
    <property type="entry name" value="PROKAR_LIPOPROTEIN"/>
    <property type="match status" value="1"/>
</dbReference>
<sequence>MKRGAALLGMFLVVACGSPVPKSAEPAALVSQETRVLTASPTYNRTGFTQTTLADGRVLVAGGTAQGAPADFRAAEVYTPGASTPWSTTGDMVVARYEHAATRLQDGRVLVSGGITPLGNGRDAELYDPATGTWTATGSLITARTRHTQTLLQNGKVLVVGGDGTATTQGLSSAELYDPATGAWTLAASPNRGYSGHTATLLRNGDVLLLGNRNQHQRYRPSTDAWSATANSGAVLAAGHSATLLTTTVNGEVLVVGPQWQSDVPSQMASRYDPVTNTWTTAIWAPFPRVGHGAVELSNGSVLVVGGYHPTTGAPAQWVSRYDIGTGGWTALTALALARRDFGLSLIGNAPDQVLLNGGWNVDSNGVWSRQASELYSTGCVPKTSCMANGWQCGSPSDGCGGKLECGSCGVGYECNPLNYCESSCVPDPLVTTCENRCGCVANNCGTSVNCGPCPDGGACPTGQQLCCDGVCRHKNECFIIACANSAQPHASVGLSCAPES</sequence>
<proteinExistence type="predicted"/>
<dbReference type="Gene3D" id="2.130.10.80">
    <property type="entry name" value="Galactose oxidase/kelch, beta-propeller"/>
    <property type="match status" value="2"/>
</dbReference>
<dbReference type="PANTHER" id="PTHR46344">
    <property type="entry name" value="OS02G0202900 PROTEIN"/>
    <property type="match status" value="1"/>
</dbReference>